<keyword evidence="2" id="KW-1185">Reference proteome</keyword>
<proteinExistence type="predicted"/>
<organism evidence="1 2">
    <name type="scientific">Sphaerospermopsis reniformis</name>
    <dbReference type="NCBI Taxonomy" id="531300"/>
    <lineage>
        <taxon>Bacteria</taxon>
        <taxon>Bacillati</taxon>
        <taxon>Cyanobacteriota</taxon>
        <taxon>Cyanophyceae</taxon>
        <taxon>Nostocales</taxon>
        <taxon>Aphanizomenonaceae</taxon>
        <taxon>Sphaerospermopsis</taxon>
    </lineage>
</organism>
<comment type="caution">
    <text evidence="1">The sequence shown here is derived from an EMBL/GenBank/DDBJ whole genome shotgun (WGS) entry which is preliminary data.</text>
</comment>
<dbReference type="AlphaFoldDB" id="A0A480A478"/>
<reference evidence="2" key="1">
    <citation type="submission" date="2019-02" db="EMBL/GenBank/DDBJ databases">
        <title>Draft genome sequence of Sphaerospermopsis reniformis NIES-1949.</title>
        <authorList>
            <person name="Yamaguchi H."/>
            <person name="Suzuki S."/>
            <person name="Kawachi M."/>
        </authorList>
    </citation>
    <scope>NUCLEOTIDE SEQUENCE [LARGE SCALE GENOMIC DNA]</scope>
    <source>
        <strain evidence="2">NIES-1949</strain>
    </source>
</reference>
<dbReference type="RefSeq" id="WP_137668335.1">
    <property type="nucleotide sequence ID" value="NZ_BJCE01000143.1"/>
</dbReference>
<gene>
    <name evidence="1" type="ORF">SR1949_35680</name>
</gene>
<evidence type="ECO:0000313" key="1">
    <source>
        <dbReference type="EMBL" id="GCL38453.1"/>
    </source>
</evidence>
<dbReference type="Proteomes" id="UP000300142">
    <property type="component" value="Unassembled WGS sequence"/>
</dbReference>
<name>A0A480A478_9CYAN</name>
<evidence type="ECO:0000313" key="2">
    <source>
        <dbReference type="Proteomes" id="UP000300142"/>
    </source>
</evidence>
<dbReference type="EMBL" id="BJCE01000143">
    <property type="protein sequence ID" value="GCL38453.1"/>
    <property type="molecule type" value="Genomic_DNA"/>
</dbReference>
<accession>A0A480A478</accession>
<protein>
    <submittedName>
        <fullName evidence="1">Uncharacterized protein</fullName>
    </submittedName>
</protein>
<sequence>MSLNETELKEHCLNIIKSARIRNRIVILYEGVISQVQGRRSPQLYKQMEQMPDANFYNACVPLWWKEYRPQFFNCGDRNDVLNTYFKILDLHNADSSQSFLNPDLLFAIVDLDVQFAEIQEDYSFKNTEDIFYHLYHQGNIKESNTDHHRIWVTGLIHKEAYFLSPGIQEVFDNHYVSYPLYKQNSVNLENIYLDMVNDMTDDKDLQIHWSRVIQRISYLPNLDGVEIDKFQYSWNQEYCNYQSSDDKNKLINALLMLVKSKEYWRQILPDENWTYSEHKFREQLSLEIGKFYSKLDGSVENHIPCFFKTLYKLIEK</sequence>